<feature type="region of interest" description="Disordered" evidence="2">
    <location>
        <begin position="19"/>
        <end position="42"/>
    </location>
</feature>
<protein>
    <submittedName>
        <fullName evidence="3">Uncharacterized protein</fullName>
    </submittedName>
</protein>
<organism evidence="3 4">
    <name type="scientific">Petromyces alliaceus</name>
    <name type="common">Aspergillus alliaceus</name>
    <dbReference type="NCBI Taxonomy" id="209559"/>
    <lineage>
        <taxon>Eukaryota</taxon>
        <taxon>Fungi</taxon>
        <taxon>Dikarya</taxon>
        <taxon>Ascomycota</taxon>
        <taxon>Pezizomycotina</taxon>
        <taxon>Eurotiomycetes</taxon>
        <taxon>Eurotiomycetidae</taxon>
        <taxon>Eurotiales</taxon>
        <taxon>Aspergillaceae</taxon>
        <taxon>Aspergillus</taxon>
        <taxon>Aspergillus subgen. Circumdati</taxon>
    </lineage>
</organism>
<feature type="non-terminal residue" evidence="3">
    <location>
        <position position="1"/>
    </location>
</feature>
<dbReference type="InterPro" id="IPR036291">
    <property type="entry name" value="NAD(P)-bd_dom_sf"/>
</dbReference>
<dbReference type="AlphaFoldDB" id="A0A8H5ZSS1"/>
<name>A0A8H5ZSS1_PETAA</name>
<feature type="non-terminal residue" evidence="3">
    <location>
        <position position="147"/>
    </location>
</feature>
<evidence type="ECO:0000256" key="1">
    <source>
        <dbReference type="ARBA" id="ARBA00006484"/>
    </source>
</evidence>
<evidence type="ECO:0000256" key="2">
    <source>
        <dbReference type="SAM" id="MobiDB-lite"/>
    </source>
</evidence>
<dbReference type="GO" id="GO:0016491">
    <property type="term" value="F:oxidoreductase activity"/>
    <property type="evidence" value="ECO:0007669"/>
    <property type="project" value="TreeGrafter"/>
</dbReference>
<comment type="caution">
    <text evidence="3">The sequence shown here is derived from an EMBL/GenBank/DDBJ whole genome shotgun (WGS) entry which is preliminary data.</text>
</comment>
<dbReference type="InterPro" id="IPR051468">
    <property type="entry name" value="Fungal_SecMetab_SDRs"/>
</dbReference>
<gene>
    <name evidence="3" type="ORF">ETB97_001081</name>
</gene>
<dbReference type="PANTHER" id="PTHR43544:SF12">
    <property type="entry name" value="NAD(P)-BINDING ROSSMANN-FOLD SUPERFAMILY PROTEIN"/>
    <property type="match status" value="1"/>
</dbReference>
<dbReference type="PANTHER" id="PTHR43544">
    <property type="entry name" value="SHORT-CHAIN DEHYDROGENASE/REDUCTASE"/>
    <property type="match status" value="1"/>
</dbReference>
<dbReference type="SUPFAM" id="SSF51735">
    <property type="entry name" value="NAD(P)-binding Rossmann-fold domains"/>
    <property type="match status" value="1"/>
</dbReference>
<dbReference type="EMBL" id="SPNV01001197">
    <property type="protein sequence ID" value="KAF5854697.1"/>
    <property type="molecule type" value="Genomic_DNA"/>
</dbReference>
<reference evidence="3 4" key="1">
    <citation type="submission" date="2019-04" db="EMBL/GenBank/DDBJ databases">
        <title>Aspergillus burnettii sp. nov., novel species from soil in southeast Queensland.</title>
        <authorList>
            <person name="Gilchrist C.L.M."/>
            <person name="Pitt J.I."/>
            <person name="Lange L."/>
            <person name="Lacey H.J."/>
            <person name="Vuong D."/>
            <person name="Midgley D.J."/>
            <person name="Greenfield P."/>
            <person name="Bradbury M."/>
            <person name="Lacey E."/>
            <person name="Busk P.K."/>
            <person name="Pilgaard B."/>
            <person name="Chooi Y.H."/>
            <person name="Piggott A.M."/>
        </authorList>
    </citation>
    <scope>NUCLEOTIDE SEQUENCE [LARGE SCALE GENOMIC DNA]</scope>
    <source>
        <strain evidence="3 4">FRR 5400</strain>
    </source>
</reference>
<keyword evidence="4" id="KW-1185">Reference proteome</keyword>
<dbReference type="GO" id="GO:0005737">
    <property type="term" value="C:cytoplasm"/>
    <property type="evidence" value="ECO:0007669"/>
    <property type="project" value="TreeGrafter"/>
</dbReference>
<evidence type="ECO:0000313" key="3">
    <source>
        <dbReference type="EMBL" id="KAF5854697.1"/>
    </source>
</evidence>
<accession>A0A8H5ZSS1</accession>
<evidence type="ECO:0000313" key="4">
    <source>
        <dbReference type="Proteomes" id="UP000541154"/>
    </source>
</evidence>
<proteinExistence type="inferred from homology"/>
<sequence>LTLPAILHLEKSSSRIIATRSPRFLQSKHPRPNAPHETPNPLPTHPLVPVSPSEGALKLPRHAIHAMMAARVGSVSDNQLGGWYSYRVSKAGVFQVVKTLDLYLQGRCGDRAMRVGMHPGTVRTDFTASYQDGRGMLSPEESVGRLL</sequence>
<dbReference type="Gene3D" id="3.40.50.720">
    <property type="entry name" value="NAD(P)-binding Rossmann-like Domain"/>
    <property type="match status" value="1"/>
</dbReference>
<dbReference type="Proteomes" id="UP000541154">
    <property type="component" value="Unassembled WGS sequence"/>
</dbReference>
<comment type="similarity">
    <text evidence="1">Belongs to the short-chain dehydrogenases/reductases (SDR) family.</text>
</comment>